<protein>
    <submittedName>
        <fullName evidence="2">Hemerythrin HHE cation binding region</fullName>
    </submittedName>
</protein>
<accession>Q478Q3</accession>
<name>Q478Q3_DECAR</name>
<dbReference type="STRING" id="159087.Daro_3950"/>
<sequence>MKRHAALLQLSREHHQALKMARQARFACDAGVLEAITQAAEAICERFRDELEPHFQAEEKDLLPALAAAGASNLAQRTLTEHAELRELNRRLAEPDGETLARFATLLNDHVRFEERELFETAQQLLYPEH</sequence>
<evidence type="ECO:0000313" key="2">
    <source>
        <dbReference type="EMBL" id="AAZ48678.1"/>
    </source>
</evidence>
<evidence type="ECO:0000259" key="1">
    <source>
        <dbReference type="Pfam" id="PF01814"/>
    </source>
</evidence>
<dbReference type="HOGENOM" id="CLU_129685_1_0_4"/>
<gene>
    <name evidence="2" type="ordered locus">Daro_3950</name>
</gene>
<feature type="domain" description="Hemerythrin-like" evidence="1">
    <location>
        <begin position="10"/>
        <end position="121"/>
    </location>
</feature>
<dbReference type="InterPro" id="IPR012312">
    <property type="entry name" value="Hemerythrin-like"/>
</dbReference>
<dbReference type="AlphaFoldDB" id="Q478Q3"/>
<dbReference type="Gene3D" id="1.20.120.520">
    <property type="entry name" value="nmb1532 protein domain like"/>
    <property type="match status" value="1"/>
</dbReference>
<organism evidence="2">
    <name type="scientific">Dechloromonas aromatica (strain RCB)</name>
    <dbReference type="NCBI Taxonomy" id="159087"/>
    <lineage>
        <taxon>Bacteria</taxon>
        <taxon>Pseudomonadati</taxon>
        <taxon>Pseudomonadota</taxon>
        <taxon>Betaproteobacteria</taxon>
        <taxon>Rhodocyclales</taxon>
        <taxon>Azonexaceae</taxon>
        <taxon>Dechloromonas</taxon>
    </lineage>
</organism>
<dbReference type="KEGG" id="dar:Daro_3950"/>
<proteinExistence type="predicted"/>
<dbReference type="eggNOG" id="COG5592">
    <property type="taxonomic scope" value="Bacteria"/>
</dbReference>
<dbReference type="EMBL" id="CP000089">
    <property type="protein sequence ID" value="AAZ48678.1"/>
    <property type="molecule type" value="Genomic_DNA"/>
</dbReference>
<reference evidence="2" key="1">
    <citation type="submission" date="2005-08" db="EMBL/GenBank/DDBJ databases">
        <title>Complete sequence of Dechloromonas aromatica RCB.</title>
        <authorList>
            <person name="Salinero K.K."/>
            <person name="Copeland A."/>
            <person name="Lucas S."/>
            <person name="Lapidus A."/>
            <person name="Barry K."/>
            <person name="Detter J.C."/>
            <person name="Glavina T."/>
            <person name="Hammon N."/>
            <person name="Israni S."/>
            <person name="Pitluck S."/>
            <person name="Di Bartolo G."/>
            <person name="Trong S."/>
            <person name="Schmutz J."/>
            <person name="Larimer F."/>
            <person name="Land M."/>
            <person name="Ivanova N."/>
            <person name="Richardson P."/>
        </authorList>
    </citation>
    <scope>NUCLEOTIDE SEQUENCE</scope>
    <source>
        <strain evidence="2">RCB</strain>
    </source>
</reference>
<dbReference type="OrthoDB" id="9793254at2"/>
<dbReference type="Pfam" id="PF01814">
    <property type="entry name" value="Hemerythrin"/>
    <property type="match status" value="1"/>
</dbReference>